<dbReference type="EMBL" id="BAABME010012050">
    <property type="protein sequence ID" value="GAA0184651.1"/>
    <property type="molecule type" value="Genomic_DNA"/>
</dbReference>
<dbReference type="InterPro" id="IPR017441">
    <property type="entry name" value="Protein_kinase_ATP_BS"/>
</dbReference>
<dbReference type="InterPro" id="IPR051824">
    <property type="entry name" value="LRR_Rcpt-Like_S/T_Kinase"/>
</dbReference>
<dbReference type="PROSITE" id="PS50011">
    <property type="entry name" value="PROTEIN_KINASE_DOM"/>
    <property type="match status" value="1"/>
</dbReference>
<keyword evidence="2" id="KW-0547">Nucleotide-binding</keyword>
<dbReference type="InterPro" id="IPR011009">
    <property type="entry name" value="Kinase-like_dom_sf"/>
</dbReference>
<evidence type="ECO:0000313" key="7">
    <source>
        <dbReference type="Proteomes" id="UP001454036"/>
    </source>
</evidence>
<feature type="region of interest" description="Disordered" evidence="4">
    <location>
        <begin position="134"/>
        <end position="179"/>
    </location>
</feature>
<feature type="binding site" evidence="2">
    <location>
        <position position="74"/>
    </location>
    <ligand>
        <name>ATP</name>
        <dbReference type="ChEBI" id="CHEBI:30616"/>
    </ligand>
</feature>
<feature type="region of interest" description="Disordered" evidence="4">
    <location>
        <begin position="198"/>
        <end position="247"/>
    </location>
</feature>
<reference evidence="6 7" key="1">
    <citation type="submission" date="2024-01" db="EMBL/GenBank/DDBJ databases">
        <title>The complete chloroplast genome sequence of Lithospermum erythrorhizon: insights into the phylogenetic relationship among Boraginaceae species and the maternal lineages of purple gromwells.</title>
        <authorList>
            <person name="Okada T."/>
            <person name="Watanabe K."/>
        </authorList>
    </citation>
    <scope>NUCLEOTIDE SEQUENCE [LARGE SCALE GENOMIC DNA]</scope>
</reference>
<evidence type="ECO:0000313" key="6">
    <source>
        <dbReference type="EMBL" id="GAA0184651.1"/>
    </source>
</evidence>
<evidence type="ECO:0000256" key="4">
    <source>
        <dbReference type="SAM" id="MobiDB-lite"/>
    </source>
</evidence>
<evidence type="ECO:0000256" key="1">
    <source>
        <dbReference type="ARBA" id="ARBA00004479"/>
    </source>
</evidence>
<dbReference type="Proteomes" id="UP001454036">
    <property type="component" value="Unassembled WGS sequence"/>
</dbReference>
<evidence type="ECO:0000256" key="3">
    <source>
        <dbReference type="SAM" id="Coils"/>
    </source>
</evidence>
<proteinExistence type="predicted"/>
<dbReference type="Gene3D" id="3.30.200.20">
    <property type="entry name" value="Phosphorylase Kinase, domain 1"/>
    <property type="match status" value="1"/>
</dbReference>
<feature type="compositionally biased region" description="Low complexity" evidence="4">
    <location>
        <begin position="229"/>
        <end position="239"/>
    </location>
</feature>
<accession>A0AAV3RXT9</accession>
<feature type="region of interest" description="Disordered" evidence="4">
    <location>
        <begin position="443"/>
        <end position="472"/>
    </location>
</feature>
<feature type="domain" description="Protein kinase" evidence="5">
    <location>
        <begin position="45"/>
        <end position="389"/>
    </location>
</feature>
<comment type="caution">
    <text evidence="6">The sequence shown here is derived from an EMBL/GenBank/DDBJ whole genome shotgun (WGS) entry which is preliminary data.</text>
</comment>
<comment type="subcellular location">
    <subcellularLocation>
        <location evidence="1">Membrane</location>
        <topology evidence="1">Single-pass type I membrane protein</topology>
    </subcellularLocation>
</comment>
<dbReference type="Pfam" id="PF00069">
    <property type="entry name" value="Pkinase"/>
    <property type="match status" value="1"/>
</dbReference>
<dbReference type="SUPFAM" id="SSF56112">
    <property type="entry name" value="Protein kinase-like (PK-like)"/>
    <property type="match status" value="1"/>
</dbReference>
<protein>
    <recommendedName>
        <fullName evidence="5">Protein kinase domain-containing protein</fullName>
    </recommendedName>
</protein>
<dbReference type="SMART" id="SM00220">
    <property type="entry name" value="S_TKc"/>
    <property type="match status" value="1"/>
</dbReference>
<feature type="compositionally biased region" description="Basic and acidic residues" evidence="4">
    <location>
        <begin position="148"/>
        <end position="158"/>
    </location>
</feature>
<dbReference type="PANTHER" id="PTHR48006:SF62">
    <property type="entry name" value="LEUCINE-RICH REPEAT TRANSMEMBRANE PROTEIN KINASE"/>
    <property type="match status" value="1"/>
</dbReference>
<feature type="coiled-coil region" evidence="3">
    <location>
        <begin position="340"/>
        <end position="374"/>
    </location>
</feature>
<organism evidence="6 7">
    <name type="scientific">Lithospermum erythrorhizon</name>
    <name type="common">Purple gromwell</name>
    <name type="synonym">Lithospermum officinale var. erythrorhizon</name>
    <dbReference type="NCBI Taxonomy" id="34254"/>
    <lineage>
        <taxon>Eukaryota</taxon>
        <taxon>Viridiplantae</taxon>
        <taxon>Streptophyta</taxon>
        <taxon>Embryophyta</taxon>
        <taxon>Tracheophyta</taxon>
        <taxon>Spermatophyta</taxon>
        <taxon>Magnoliopsida</taxon>
        <taxon>eudicotyledons</taxon>
        <taxon>Gunneridae</taxon>
        <taxon>Pentapetalae</taxon>
        <taxon>asterids</taxon>
        <taxon>lamiids</taxon>
        <taxon>Boraginales</taxon>
        <taxon>Boraginaceae</taxon>
        <taxon>Boraginoideae</taxon>
        <taxon>Lithospermeae</taxon>
        <taxon>Lithospermum</taxon>
    </lineage>
</organism>
<name>A0AAV3RXT9_LITER</name>
<dbReference type="PROSITE" id="PS00107">
    <property type="entry name" value="PROTEIN_KINASE_ATP"/>
    <property type="match status" value="1"/>
</dbReference>
<dbReference type="PANTHER" id="PTHR48006">
    <property type="entry name" value="LEUCINE-RICH REPEAT-CONTAINING PROTEIN DDB_G0281931-RELATED"/>
    <property type="match status" value="1"/>
</dbReference>
<keyword evidence="7" id="KW-1185">Reference proteome</keyword>
<evidence type="ECO:0000256" key="2">
    <source>
        <dbReference type="PROSITE-ProRule" id="PRU10141"/>
    </source>
</evidence>
<gene>
    <name evidence="6" type="ORF">LIER_31939</name>
</gene>
<dbReference type="GO" id="GO:0005524">
    <property type="term" value="F:ATP binding"/>
    <property type="evidence" value="ECO:0007669"/>
    <property type="project" value="UniProtKB-UniRule"/>
</dbReference>
<dbReference type="AlphaFoldDB" id="A0AAV3RXT9"/>
<keyword evidence="2" id="KW-0067">ATP-binding</keyword>
<sequence>MKFLIPLFKCFVATSENIITSSDGRDGDGFRVFTFNELKVATKGYSPSNKIGEGDSGSVYQGRLIKDGSIVAVKVLSVELESLRGEREFISAFAALSDIKHENLVGFRGCCVVGNKRLLVCEYMEKTALYTHPGTSRLNEDETGFSQEDIHSSSDHRLSLHSYPPPPLPSSSASGKRPVVETRPLLFSKRQKSISYKRPRSEILDLTEDPPASSPQEVEVPRKDSGLHPSTSEPPTETPVDSAPQVTTGYSTNFLELPYTVLDGFKINEESTLWKKQDAFHTSRPLLLERIRRDYDAIRDPLEIHGVVARHLMKALNASSALPCRADRLNDARAGAYEKERALRFQVRELQEENERLKANVALATSKKRKAQDQALAKIEKHDLLHAWLTRLEGENFSLQNKLTRVQLLHNQANRRASEGDQWSKAVEEALPGRIERAIDEYQRSEEFRMEADEEEDIGPHEPADTNAPTLS</sequence>
<dbReference type="InterPro" id="IPR000719">
    <property type="entry name" value="Prot_kinase_dom"/>
</dbReference>
<dbReference type="GO" id="GO:0004672">
    <property type="term" value="F:protein kinase activity"/>
    <property type="evidence" value="ECO:0007669"/>
    <property type="project" value="InterPro"/>
</dbReference>
<evidence type="ECO:0000259" key="5">
    <source>
        <dbReference type="PROSITE" id="PS50011"/>
    </source>
</evidence>
<keyword evidence="3" id="KW-0175">Coiled coil</keyword>
<dbReference type="GO" id="GO:0005886">
    <property type="term" value="C:plasma membrane"/>
    <property type="evidence" value="ECO:0007669"/>
    <property type="project" value="TreeGrafter"/>
</dbReference>